<evidence type="ECO:0000256" key="1">
    <source>
        <dbReference type="ARBA" id="ARBA00010199"/>
    </source>
</evidence>
<dbReference type="RefSeq" id="WP_162424074.1">
    <property type="nucleotide sequence ID" value="NZ_WVIE01000017.1"/>
</dbReference>
<reference evidence="5" key="1">
    <citation type="submission" date="2019-12" db="EMBL/GenBank/DDBJ databases">
        <title>High-Quality draft genome sequences of three cyanobacteria isolated from the limestone walls of the Old Cathedral of Coimbra.</title>
        <authorList>
            <person name="Tiago I."/>
            <person name="Soares F."/>
            <person name="Portugal A."/>
        </authorList>
    </citation>
    <scope>NUCLEOTIDE SEQUENCE</scope>
    <source>
        <strain evidence="5">A</strain>
    </source>
</reference>
<evidence type="ECO:0000313" key="5">
    <source>
        <dbReference type="EMBL" id="NDJ18544.1"/>
    </source>
</evidence>
<name>A0A8J8CJD3_9CYAN</name>
<feature type="transmembrane region" description="Helical" evidence="4">
    <location>
        <begin position="59"/>
        <end position="80"/>
    </location>
</feature>
<keyword evidence="4" id="KW-0812">Transmembrane</keyword>
<dbReference type="GO" id="GO:0005886">
    <property type="term" value="C:plasma membrane"/>
    <property type="evidence" value="ECO:0007669"/>
    <property type="project" value="TreeGrafter"/>
</dbReference>
<evidence type="ECO:0000256" key="2">
    <source>
        <dbReference type="ARBA" id="ARBA00022448"/>
    </source>
</evidence>
<evidence type="ECO:0000256" key="3">
    <source>
        <dbReference type="ARBA" id="ARBA00031636"/>
    </source>
</evidence>
<protein>
    <recommendedName>
        <fullName evidence="3">Multidrug-efflux transporter</fullName>
    </recommendedName>
</protein>
<keyword evidence="6" id="KW-1185">Reference proteome</keyword>
<comment type="similarity">
    <text evidence="1">Belongs to the multi antimicrobial extrusion (MATE) (TC 2.A.66.1) family.</text>
</comment>
<dbReference type="EMBL" id="WVIE01000017">
    <property type="protein sequence ID" value="NDJ18544.1"/>
    <property type="molecule type" value="Genomic_DNA"/>
</dbReference>
<comment type="caution">
    <text evidence="5">The sequence shown here is derived from an EMBL/GenBank/DDBJ whole genome shotgun (WGS) entry which is preliminary data.</text>
</comment>
<keyword evidence="4" id="KW-1133">Transmembrane helix</keyword>
<keyword evidence="4" id="KW-0472">Membrane</keyword>
<organism evidence="5 6">
    <name type="scientific">Myxacorys almedinensis A</name>
    <dbReference type="NCBI Taxonomy" id="2690445"/>
    <lineage>
        <taxon>Bacteria</taxon>
        <taxon>Bacillati</taxon>
        <taxon>Cyanobacteriota</taxon>
        <taxon>Cyanophyceae</taxon>
        <taxon>Leptolyngbyales</taxon>
        <taxon>Leptolyngbyaceae</taxon>
        <taxon>Myxacorys</taxon>
        <taxon>Myxacorys almedinensis</taxon>
    </lineage>
</organism>
<feature type="transmembrane region" description="Helical" evidence="4">
    <location>
        <begin position="32"/>
        <end position="52"/>
    </location>
</feature>
<dbReference type="InterPro" id="IPR050222">
    <property type="entry name" value="MATE_MdtK"/>
</dbReference>
<dbReference type="Proteomes" id="UP000646053">
    <property type="component" value="Unassembled WGS sequence"/>
</dbReference>
<dbReference type="PANTHER" id="PTHR43298:SF2">
    <property type="entry name" value="FMN_FAD EXPORTER YEEO-RELATED"/>
    <property type="match status" value="1"/>
</dbReference>
<proteinExistence type="inferred from homology"/>
<sequence length="90" mass="9421">MLIISALAQLLDGIQRVGIGALYGLQDTRIPMLLSGFAFWGIGLTSGYLLGFPLGLGGVGLWAGQSLGVAVAGVIFVWRFHCLTARSGDK</sequence>
<dbReference type="AlphaFoldDB" id="A0A8J8CJD3"/>
<evidence type="ECO:0000256" key="4">
    <source>
        <dbReference type="SAM" id="Phobius"/>
    </source>
</evidence>
<accession>A0A8J8CJD3</accession>
<evidence type="ECO:0000313" key="6">
    <source>
        <dbReference type="Proteomes" id="UP000646053"/>
    </source>
</evidence>
<gene>
    <name evidence="5" type="ORF">GS601_14800</name>
</gene>
<keyword evidence="2" id="KW-0813">Transport</keyword>
<dbReference type="PANTHER" id="PTHR43298">
    <property type="entry name" value="MULTIDRUG RESISTANCE PROTEIN NORM-RELATED"/>
    <property type="match status" value="1"/>
</dbReference>